<dbReference type="EMBL" id="FPLD01000112">
    <property type="protein sequence ID" value="SGZ13905.1"/>
    <property type="molecule type" value="Genomic_DNA"/>
</dbReference>
<dbReference type="InterPro" id="IPR036034">
    <property type="entry name" value="PDZ_sf"/>
</dbReference>
<dbReference type="Pfam" id="PF03572">
    <property type="entry name" value="Peptidase_S41"/>
    <property type="match status" value="1"/>
</dbReference>
<organism evidence="9 10">
    <name type="scientific">Moritella viscosa</name>
    <dbReference type="NCBI Taxonomy" id="80854"/>
    <lineage>
        <taxon>Bacteria</taxon>
        <taxon>Pseudomonadati</taxon>
        <taxon>Pseudomonadota</taxon>
        <taxon>Gammaproteobacteria</taxon>
        <taxon>Alteromonadales</taxon>
        <taxon>Moritellaceae</taxon>
        <taxon>Moritella</taxon>
    </lineage>
</organism>
<dbReference type="NCBIfam" id="TIGR00225">
    <property type="entry name" value="prc"/>
    <property type="match status" value="1"/>
</dbReference>
<dbReference type="Pfam" id="PF17804">
    <property type="entry name" value="TSP_NTD"/>
    <property type="match status" value="1"/>
</dbReference>
<dbReference type="SMART" id="SM00228">
    <property type="entry name" value="PDZ"/>
    <property type="match status" value="1"/>
</dbReference>
<dbReference type="AlphaFoldDB" id="A0A1L0CDL9"/>
<feature type="domain" description="PDZ" evidence="7">
    <location>
        <begin position="246"/>
        <end position="323"/>
    </location>
</feature>
<gene>
    <name evidence="9" type="ORF">NVI5450_3982</name>
</gene>
<proteinExistence type="inferred from homology"/>
<evidence type="ECO:0000256" key="2">
    <source>
        <dbReference type="ARBA" id="ARBA00022670"/>
    </source>
</evidence>
<sequence>MKKVLQRTFISASVLLATHAFAFDPAISIQELPTLKQEAQHSEASKRLVNLFTRSHYKSIDFDSGFAVEVFDRYLKQLDAYRTIFLQSDIDNFNKYALSFKKDFRQGRLAPAYDIYTVGLQRRYERFAYALTLLDTEIKFDRDDAYYFDTSELDWAKTTDELNELWRQKVKYEALNLKLTGKDWPEIQKLLRKRYDTAIKRLKQIQSEDVFQTLMNSYARSIEPHTSYLSPRNADRFKTEMNLSLEGIGAVLQTVDDYTVIRSLVAGGPADATKQLKAEDKIVGVAQDDKTIVDIVGWRLDDVVDKIKGPKGTKVRLEILRGEGASAKHKIVEIIRDKVRLEDRAAKSKVIDVEGEKVGVIEIPSFYDGLTKNVLTELTKLKKDNVSSIIVDLRDNGGGALKEANLLSGLFFDSGPTVQVRDARDKVNVLEDRDGKTYYDGPLVVLVNRYSASASEIFAAALQDYGRALIVGEQTFGKGTVQQHRTLARLYDLYDKPIGSVQYTISKFYRINGGSTQLRGVLPDITFPSAVKPEDTGESIEDNALAWDHIRKASYQQSLVLQSKVNKLTKSHNKRVAVNPEFGYIQEDIVKYKQELDSKTISLKESVRIKEREESESIRLTRLNERLARKELPAVESYDDKPEDFEFDDIFLLEAANIAIDLSKSS</sequence>
<dbReference type="SUPFAM" id="SSF52096">
    <property type="entry name" value="ClpP/crotonase"/>
    <property type="match status" value="1"/>
</dbReference>
<dbReference type="InterPro" id="IPR005151">
    <property type="entry name" value="Tail-specific_protease"/>
</dbReference>
<name>A0A1L0CDL9_9GAMM</name>
<dbReference type="InterPro" id="IPR029045">
    <property type="entry name" value="ClpP/crotonase-like_dom_sf"/>
</dbReference>
<dbReference type="Gene3D" id="3.90.226.10">
    <property type="entry name" value="2-enoyl-CoA Hydratase, Chain A, domain 1"/>
    <property type="match status" value="1"/>
</dbReference>
<evidence type="ECO:0000256" key="1">
    <source>
        <dbReference type="ARBA" id="ARBA00009179"/>
    </source>
</evidence>
<evidence type="ECO:0000256" key="3">
    <source>
        <dbReference type="ARBA" id="ARBA00022801"/>
    </source>
</evidence>
<dbReference type="OrthoDB" id="9812068at2"/>
<keyword evidence="6" id="KW-0732">Signal</keyword>
<evidence type="ECO:0000259" key="7">
    <source>
        <dbReference type="SMART" id="SM00228"/>
    </source>
</evidence>
<dbReference type="GO" id="GO:0004175">
    <property type="term" value="F:endopeptidase activity"/>
    <property type="evidence" value="ECO:0007669"/>
    <property type="project" value="TreeGrafter"/>
</dbReference>
<dbReference type="Gene3D" id="2.30.42.10">
    <property type="match status" value="1"/>
</dbReference>
<dbReference type="SMART" id="SM00245">
    <property type="entry name" value="TSPc"/>
    <property type="match status" value="1"/>
</dbReference>
<dbReference type="Gene3D" id="3.30.750.44">
    <property type="match status" value="1"/>
</dbReference>
<dbReference type="NCBIfam" id="NF008388">
    <property type="entry name" value="PRK11186.1"/>
    <property type="match status" value="1"/>
</dbReference>
<dbReference type="PANTHER" id="PTHR32060">
    <property type="entry name" value="TAIL-SPECIFIC PROTEASE"/>
    <property type="match status" value="1"/>
</dbReference>
<accession>A0A1L0CDL9</accession>
<dbReference type="GO" id="GO:0006508">
    <property type="term" value="P:proteolysis"/>
    <property type="evidence" value="ECO:0007669"/>
    <property type="project" value="UniProtKB-KW"/>
</dbReference>
<dbReference type="Pfam" id="PF00595">
    <property type="entry name" value="PDZ"/>
    <property type="match status" value="1"/>
</dbReference>
<feature type="chain" id="PRO_5013312701" evidence="6">
    <location>
        <begin position="23"/>
        <end position="666"/>
    </location>
</feature>
<evidence type="ECO:0000259" key="8">
    <source>
        <dbReference type="SMART" id="SM00245"/>
    </source>
</evidence>
<evidence type="ECO:0000256" key="5">
    <source>
        <dbReference type="RuleBase" id="RU004404"/>
    </source>
</evidence>
<evidence type="ECO:0000313" key="9">
    <source>
        <dbReference type="EMBL" id="SGZ13905.1"/>
    </source>
</evidence>
<dbReference type="GO" id="GO:0008236">
    <property type="term" value="F:serine-type peptidase activity"/>
    <property type="evidence" value="ECO:0007669"/>
    <property type="project" value="UniProtKB-KW"/>
</dbReference>
<dbReference type="CDD" id="cd06782">
    <property type="entry name" value="cpPDZ_CPP-like"/>
    <property type="match status" value="1"/>
</dbReference>
<dbReference type="GO" id="GO:0030288">
    <property type="term" value="C:outer membrane-bounded periplasmic space"/>
    <property type="evidence" value="ECO:0007669"/>
    <property type="project" value="TreeGrafter"/>
</dbReference>
<dbReference type="InterPro" id="IPR040573">
    <property type="entry name" value="TSP_N"/>
</dbReference>
<keyword evidence="3 5" id="KW-0378">Hydrolase</keyword>
<protein>
    <submittedName>
        <fullName evidence="9">Periplasmic protease</fullName>
    </submittedName>
</protein>
<evidence type="ECO:0000256" key="6">
    <source>
        <dbReference type="SAM" id="SignalP"/>
    </source>
</evidence>
<dbReference type="InterPro" id="IPR001478">
    <property type="entry name" value="PDZ"/>
</dbReference>
<dbReference type="GO" id="GO:0007165">
    <property type="term" value="P:signal transduction"/>
    <property type="evidence" value="ECO:0007669"/>
    <property type="project" value="TreeGrafter"/>
</dbReference>
<dbReference type="PANTHER" id="PTHR32060:SF22">
    <property type="entry name" value="CARBOXYL-TERMINAL-PROCESSING PEPTIDASE 3, CHLOROPLASTIC"/>
    <property type="match status" value="1"/>
</dbReference>
<dbReference type="Pfam" id="PF11818">
    <property type="entry name" value="DUF3340"/>
    <property type="match status" value="1"/>
</dbReference>
<keyword evidence="2 5" id="KW-0645">Protease</keyword>
<feature type="domain" description="Tail specific protease" evidence="8">
    <location>
        <begin position="327"/>
        <end position="528"/>
    </location>
</feature>
<dbReference type="CDD" id="cd07560">
    <property type="entry name" value="Peptidase_S41_CPP"/>
    <property type="match status" value="1"/>
</dbReference>
<evidence type="ECO:0000256" key="4">
    <source>
        <dbReference type="ARBA" id="ARBA00022825"/>
    </source>
</evidence>
<dbReference type="Proteomes" id="UP000183794">
    <property type="component" value="Unassembled WGS sequence"/>
</dbReference>
<dbReference type="InterPro" id="IPR004447">
    <property type="entry name" value="Peptidase_S41A"/>
</dbReference>
<dbReference type="SUPFAM" id="SSF50156">
    <property type="entry name" value="PDZ domain-like"/>
    <property type="match status" value="1"/>
</dbReference>
<reference evidence="9 10" key="1">
    <citation type="submission" date="2016-11" db="EMBL/GenBank/DDBJ databases">
        <authorList>
            <person name="Jaros S."/>
            <person name="Januszkiewicz K."/>
            <person name="Wedrychowicz H."/>
        </authorList>
    </citation>
    <scope>NUCLEOTIDE SEQUENCE [LARGE SCALE GENOMIC DNA]</scope>
    <source>
        <strain evidence="9">NVI 5450</strain>
    </source>
</reference>
<keyword evidence="4 5" id="KW-0720">Serine protease</keyword>
<dbReference type="InterPro" id="IPR020992">
    <property type="entry name" value="Tail_Prtase_C"/>
</dbReference>
<dbReference type="RefSeq" id="WP_075497925.1">
    <property type="nucleotide sequence ID" value="NZ_CAWRBC010000111.1"/>
</dbReference>
<comment type="similarity">
    <text evidence="1 5">Belongs to the peptidase S41A family.</text>
</comment>
<evidence type="ECO:0000313" key="10">
    <source>
        <dbReference type="Proteomes" id="UP000183794"/>
    </source>
</evidence>
<feature type="signal peptide" evidence="6">
    <location>
        <begin position="1"/>
        <end position="22"/>
    </location>
</feature>